<evidence type="ECO:0000256" key="5">
    <source>
        <dbReference type="ARBA" id="ARBA00023136"/>
    </source>
</evidence>
<organism evidence="11 12">
    <name type="scientific">Ornithorhynchus anatinus</name>
    <name type="common">Duckbill platypus</name>
    <dbReference type="NCBI Taxonomy" id="9258"/>
    <lineage>
        <taxon>Eukaryota</taxon>
        <taxon>Metazoa</taxon>
        <taxon>Chordata</taxon>
        <taxon>Craniata</taxon>
        <taxon>Vertebrata</taxon>
        <taxon>Euteleostomi</taxon>
        <taxon>Mammalia</taxon>
        <taxon>Monotremata</taxon>
        <taxon>Ornithorhynchidae</taxon>
        <taxon>Ornithorhynchus</taxon>
    </lineage>
</organism>
<dbReference type="GO" id="GO:0004984">
    <property type="term" value="F:olfactory receptor activity"/>
    <property type="evidence" value="ECO:0000318"/>
    <property type="project" value="GO_Central"/>
</dbReference>
<feature type="transmembrane region" description="Helical" evidence="9">
    <location>
        <begin position="129"/>
        <end position="149"/>
    </location>
</feature>
<dbReference type="GO" id="GO:0004930">
    <property type="term" value="F:G protein-coupled receptor activity"/>
    <property type="evidence" value="ECO:0007669"/>
    <property type="project" value="UniProtKB-KW"/>
</dbReference>
<accession>A0A6I8N3K1</accession>
<evidence type="ECO:0000313" key="12">
    <source>
        <dbReference type="Proteomes" id="UP000002279"/>
    </source>
</evidence>
<dbReference type="AlphaFoldDB" id="A0A6I8N3K1"/>
<dbReference type="Pfam" id="PF13853">
    <property type="entry name" value="7tm_4"/>
    <property type="match status" value="1"/>
</dbReference>
<dbReference type="Proteomes" id="UP000002279">
    <property type="component" value="Chromosome 6"/>
</dbReference>
<name>A0A6I8N3K1_ORNAN</name>
<dbReference type="InterPro" id="IPR000276">
    <property type="entry name" value="GPCR_Rhodpsn"/>
</dbReference>
<dbReference type="SUPFAM" id="SSF81321">
    <property type="entry name" value="Family A G protein-coupled receptor-like"/>
    <property type="match status" value="1"/>
</dbReference>
<feature type="transmembrane region" description="Helical" evidence="9">
    <location>
        <begin position="161"/>
        <end position="177"/>
    </location>
</feature>
<keyword evidence="4" id="KW-0297">G-protein coupled receptor</keyword>
<dbReference type="PRINTS" id="PR00237">
    <property type="entry name" value="GPCRRHODOPSN"/>
</dbReference>
<comment type="subcellular location">
    <subcellularLocation>
        <location evidence="1">Membrane</location>
        <topology evidence="1">Multi-pass membrane protein</topology>
    </subcellularLocation>
</comment>
<dbReference type="PANTHER" id="PTHR48001">
    <property type="entry name" value="OLFACTORY RECEPTOR"/>
    <property type="match status" value="1"/>
</dbReference>
<reference evidence="11" key="2">
    <citation type="submission" date="2025-08" db="UniProtKB">
        <authorList>
            <consortium name="Ensembl"/>
        </authorList>
    </citation>
    <scope>IDENTIFICATION</scope>
    <source>
        <strain evidence="11">Glennie</strain>
    </source>
</reference>
<dbReference type="GeneTree" id="ENSGT00940000162852"/>
<keyword evidence="2 9" id="KW-0812">Transmembrane</keyword>
<dbReference type="GO" id="GO:0005886">
    <property type="term" value="C:plasma membrane"/>
    <property type="evidence" value="ECO:0000318"/>
    <property type="project" value="GO_Central"/>
</dbReference>
<keyword evidence="5 9" id="KW-0472">Membrane</keyword>
<keyword evidence="6" id="KW-0675">Receptor</keyword>
<dbReference type="InterPro" id="IPR000725">
    <property type="entry name" value="Olfact_rcpt"/>
</dbReference>
<keyword evidence="12" id="KW-1185">Reference proteome</keyword>
<evidence type="ECO:0000256" key="7">
    <source>
        <dbReference type="ARBA" id="ARBA00023224"/>
    </source>
</evidence>
<feature type="compositionally biased region" description="Basic and acidic residues" evidence="8">
    <location>
        <begin position="1"/>
        <end position="13"/>
    </location>
</feature>
<keyword evidence="3 9" id="KW-1133">Transmembrane helix</keyword>
<evidence type="ECO:0000259" key="10">
    <source>
        <dbReference type="PROSITE" id="PS50262"/>
    </source>
</evidence>
<dbReference type="InterPro" id="IPR017452">
    <property type="entry name" value="GPCR_Rhodpsn_7TM"/>
</dbReference>
<dbReference type="InParanoid" id="A0A6I8N3K1"/>
<proteinExistence type="predicted"/>
<reference evidence="11" key="3">
    <citation type="submission" date="2025-09" db="UniProtKB">
        <authorList>
            <consortium name="Ensembl"/>
        </authorList>
    </citation>
    <scope>IDENTIFICATION</scope>
    <source>
        <strain evidence="11">Glennie</strain>
    </source>
</reference>
<evidence type="ECO:0000313" key="11">
    <source>
        <dbReference type="Ensembl" id="ENSOANP00000035674.1"/>
    </source>
</evidence>
<dbReference type="GO" id="GO:0007165">
    <property type="term" value="P:signal transduction"/>
    <property type="evidence" value="ECO:0000318"/>
    <property type="project" value="GO_Central"/>
</dbReference>
<feature type="transmembrane region" description="Helical" evidence="9">
    <location>
        <begin position="95"/>
        <end position="117"/>
    </location>
</feature>
<sequence>ARDRPADSLDPRRAGLAGGPREMGRANVLRCARRRGSPVTAPPAGVTDPRMDAGNDTVVTEFILLGLSSRPELQNQTGVSGFILLGLSSDPGMQLLLFVVFLGLYLVTVLGNLLIVLAVGSDPRLHSPMYFFLANLSLVDVGATSATIPRMLADLWTRSPTISYAGCLAQLYFFLLFTDLENFLLTECDICSLWTCKDCSSALYITPRGPSINTTPNSSQVVALSSS</sequence>
<dbReference type="Gene3D" id="1.20.1070.10">
    <property type="entry name" value="Rhodopsin 7-helix transmembrane proteins"/>
    <property type="match status" value="1"/>
</dbReference>
<feature type="region of interest" description="Disordered" evidence="8">
    <location>
        <begin position="1"/>
        <end position="21"/>
    </location>
</feature>
<keyword evidence="7" id="KW-0807">Transducer</keyword>
<dbReference type="PROSITE" id="PS50262">
    <property type="entry name" value="G_PROTEIN_RECEP_F1_2"/>
    <property type="match status" value="1"/>
</dbReference>
<evidence type="ECO:0000256" key="4">
    <source>
        <dbReference type="ARBA" id="ARBA00023040"/>
    </source>
</evidence>
<evidence type="ECO:0000256" key="8">
    <source>
        <dbReference type="SAM" id="MobiDB-lite"/>
    </source>
</evidence>
<feature type="domain" description="G-protein coupled receptors family 1 profile" evidence="10">
    <location>
        <begin position="111"/>
        <end position="186"/>
    </location>
</feature>
<protein>
    <recommendedName>
        <fullName evidence="10">G-protein coupled receptors family 1 profile domain-containing protein</fullName>
    </recommendedName>
</protein>
<evidence type="ECO:0000256" key="3">
    <source>
        <dbReference type="ARBA" id="ARBA00022989"/>
    </source>
</evidence>
<dbReference type="Ensembl" id="ENSOANT00000060139.1">
    <property type="protein sequence ID" value="ENSOANP00000035674.1"/>
    <property type="gene ID" value="ENSOANG00000036819.1"/>
</dbReference>
<evidence type="ECO:0000256" key="9">
    <source>
        <dbReference type="SAM" id="Phobius"/>
    </source>
</evidence>
<reference evidence="11 12" key="1">
    <citation type="journal article" date="2008" name="Nature">
        <title>Genome analysis of the platypus reveals unique signatures of evolution.</title>
        <authorList>
            <person name="Warren W.C."/>
            <person name="Hillier L.W."/>
            <person name="Marshall Graves J.A."/>
            <person name="Birney E."/>
            <person name="Ponting C.P."/>
            <person name="Grutzner F."/>
            <person name="Belov K."/>
            <person name="Miller W."/>
            <person name="Clarke L."/>
            <person name="Chinwalla A.T."/>
            <person name="Yang S.P."/>
            <person name="Heger A."/>
            <person name="Locke D.P."/>
            <person name="Miethke P."/>
            <person name="Waters P.D."/>
            <person name="Veyrunes F."/>
            <person name="Fulton L."/>
            <person name="Fulton B."/>
            <person name="Graves T."/>
            <person name="Wallis J."/>
            <person name="Puente X.S."/>
            <person name="Lopez-Otin C."/>
            <person name="Ordonez G.R."/>
            <person name="Eichler E.E."/>
            <person name="Chen L."/>
            <person name="Cheng Z."/>
            <person name="Deakin J.E."/>
            <person name="Alsop A."/>
            <person name="Thompson K."/>
            <person name="Kirby P."/>
            <person name="Papenfuss A.T."/>
            <person name="Wakefield M.J."/>
            <person name="Olender T."/>
            <person name="Lancet D."/>
            <person name="Huttley G.A."/>
            <person name="Smit A.F."/>
            <person name="Pask A."/>
            <person name="Temple-Smith P."/>
            <person name="Batzer M.A."/>
            <person name="Walker J.A."/>
            <person name="Konkel M.K."/>
            <person name="Harris R.S."/>
            <person name="Whittington C.M."/>
            <person name="Wong E.S."/>
            <person name="Gemmell N.J."/>
            <person name="Buschiazzo E."/>
            <person name="Vargas Jentzsch I.M."/>
            <person name="Merkel A."/>
            <person name="Schmitz J."/>
            <person name="Zemann A."/>
            <person name="Churakov G."/>
            <person name="Kriegs J.O."/>
            <person name="Brosius J."/>
            <person name="Murchison E.P."/>
            <person name="Sachidanandam R."/>
            <person name="Smith C."/>
            <person name="Hannon G.J."/>
            <person name="Tsend-Ayush E."/>
            <person name="McMillan D."/>
            <person name="Attenborough R."/>
            <person name="Rens W."/>
            <person name="Ferguson-Smith M."/>
            <person name="Lefevre C.M."/>
            <person name="Sharp J.A."/>
            <person name="Nicholas K.R."/>
            <person name="Ray D.A."/>
            <person name="Kube M."/>
            <person name="Reinhardt R."/>
            <person name="Pringle T.H."/>
            <person name="Taylor J."/>
            <person name="Jones R.C."/>
            <person name="Nixon B."/>
            <person name="Dacheux J.L."/>
            <person name="Niwa H."/>
            <person name="Sekita Y."/>
            <person name="Huang X."/>
            <person name="Stark A."/>
            <person name="Kheradpour P."/>
            <person name="Kellis M."/>
            <person name="Flicek P."/>
            <person name="Chen Y."/>
            <person name="Webber C."/>
            <person name="Hardison R."/>
            <person name="Nelson J."/>
            <person name="Hallsworth-Pepin K."/>
            <person name="Delehaunty K."/>
            <person name="Markovic C."/>
            <person name="Minx P."/>
            <person name="Feng Y."/>
            <person name="Kremitzki C."/>
            <person name="Mitreva M."/>
            <person name="Glasscock J."/>
            <person name="Wylie T."/>
            <person name="Wohldmann P."/>
            <person name="Thiru P."/>
            <person name="Nhan M.N."/>
            <person name="Pohl C.S."/>
            <person name="Smith S.M."/>
            <person name="Hou S."/>
            <person name="Nefedov M."/>
            <person name="de Jong P.J."/>
            <person name="Renfree M.B."/>
            <person name="Mardis E.R."/>
            <person name="Wilson R.K."/>
        </authorList>
    </citation>
    <scope>NUCLEOTIDE SEQUENCE [LARGE SCALE GENOMIC DNA]</scope>
    <source>
        <strain evidence="11 12">Glennie</strain>
    </source>
</reference>
<evidence type="ECO:0000256" key="1">
    <source>
        <dbReference type="ARBA" id="ARBA00004141"/>
    </source>
</evidence>
<evidence type="ECO:0000256" key="6">
    <source>
        <dbReference type="ARBA" id="ARBA00023170"/>
    </source>
</evidence>
<evidence type="ECO:0000256" key="2">
    <source>
        <dbReference type="ARBA" id="ARBA00022692"/>
    </source>
</evidence>